<feature type="non-terminal residue" evidence="2">
    <location>
        <position position="1"/>
    </location>
</feature>
<feature type="domain" description="Amine oxidase" evidence="1">
    <location>
        <begin position="133"/>
        <end position="202"/>
    </location>
</feature>
<dbReference type="Gene3D" id="3.50.50.60">
    <property type="entry name" value="FAD/NAD(P)-binding domain"/>
    <property type="match status" value="1"/>
</dbReference>
<dbReference type="Pfam" id="PF01593">
    <property type="entry name" value="Amino_oxidase"/>
    <property type="match status" value="1"/>
</dbReference>
<organism evidence="2">
    <name type="scientific">marine sediment metagenome</name>
    <dbReference type="NCBI Taxonomy" id="412755"/>
    <lineage>
        <taxon>unclassified sequences</taxon>
        <taxon>metagenomes</taxon>
        <taxon>ecological metagenomes</taxon>
    </lineage>
</organism>
<evidence type="ECO:0000313" key="2">
    <source>
        <dbReference type="EMBL" id="GAF99470.1"/>
    </source>
</evidence>
<protein>
    <recommendedName>
        <fullName evidence="1">Amine oxidase domain-containing protein</fullName>
    </recommendedName>
</protein>
<dbReference type="PANTHER" id="PTHR43734">
    <property type="entry name" value="PHYTOENE DESATURASE"/>
    <property type="match status" value="1"/>
</dbReference>
<dbReference type="GO" id="GO:0016491">
    <property type="term" value="F:oxidoreductase activity"/>
    <property type="evidence" value="ECO:0007669"/>
    <property type="project" value="InterPro"/>
</dbReference>
<dbReference type="InterPro" id="IPR002937">
    <property type="entry name" value="Amino_oxidase"/>
</dbReference>
<comment type="caution">
    <text evidence="2">The sequence shown here is derived from an EMBL/GenBank/DDBJ whole genome shotgun (WGS) entry which is preliminary data.</text>
</comment>
<proteinExistence type="predicted"/>
<reference evidence="2" key="1">
    <citation type="journal article" date="2014" name="Front. Microbiol.">
        <title>High frequency of phylogenetically diverse reductive dehalogenase-homologous genes in deep subseafloor sedimentary metagenomes.</title>
        <authorList>
            <person name="Kawai M."/>
            <person name="Futagami T."/>
            <person name="Toyoda A."/>
            <person name="Takaki Y."/>
            <person name="Nishi S."/>
            <person name="Hori S."/>
            <person name="Arai W."/>
            <person name="Tsubouchi T."/>
            <person name="Morono Y."/>
            <person name="Uchiyama I."/>
            <person name="Ito T."/>
            <person name="Fujiyama A."/>
            <person name="Inagaki F."/>
            <person name="Takami H."/>
        </authorList>
    </citation>
    <scope>NUCLEOTIDE SEQUENCE</scope>
    <source>
        <strain evidence="2">Expedition CK06-06</strain>
    </source>
</reference>
<dbReference type="EMBL" id="BARS01011223">
    <property type="protein sequence ID" value="GAF99470.1"/>
    <property type="molecule type" value="Genomic_DNA"/>
</dbReference>
<name>X0VG28_9ZZZZ</name>
<dbReference type="SUPFAM" id="SSF51905">
    <property type="entry name" value="FAD/NAD(P)-binding domain"/>
    <property type="match status" value="1"/>
</dbReference>
<feature type="non-terminal residue" evidence="2">
    <location>
        <position position="277"/>
    </location>
</feature>
<dbReference type="AlphaFoldDB" id="X0VG28"/>
<sequence>AAPSWKVYNHDRYSVTEDKEGKEFTIYCDTDRFEQYLLEIAPEDKVVIKEFTKGVRSFSGMDMPVEKPEELYTFFDKLKMVKMLPFLNLMKKWGKVSGSDFAQRWKNPYFRKVFSDTLEFPMVIILMMLAWQHSKSAGYVIGGALALVSYIQQRYLDLGGEIHFKARVEKILVENDKAVGIRLADGTEHRGDIVISAADGRTTIFDMLDGKYLDDTIRGYYDNPKLYSPLVYISLGVARKFDDVPPTVGGMSFPLDEPVTVAGKERKRLSVQIYSFD</sequence>
<accession>X0VG28</accession>
<gene>
    <name evidence="2" type="ORF">S01H1_20494</name>
</gene>
<dbReference type="PANTHER" id="PTHR43734:SF1">
    <property type="entry name" value="PHYTOENE DESATURASE"/>
    <property type="match status" value="1"/>
</dbReference>
<dbReference type="InterPro" id="IPR036188">
    <property type="entry name" value="FAD/NAD-bd_sf"/>
</dbReference>
<evidence type="ECO:0000259" key="1">
    <source>
        <dbReference type="Pfam" id="PF01593"/>
    </source>
</evidence>